<reference evidence="1 2" key="1">
    <citation type="submission" date="2024-01" db="EMBL/GenBank/DDBJ databases">
        <title>The complete chloroplast genome sequence of Lithospermum erythrorhizon: insights into the phylogenetic relationship among Boraginaceae species and the maternal lineages of purple gromwells.</title>
        <authorList>
            <person name="Okada T."/>
            <person name="Watanabe K."/>
        </authorList>
    </citation>
    <scope>NUCLEOTIDE SEQUENCE [LARGE SCALE GENOMIC DNA]</scope>
</reference>
<name>A0AAV3RZC7_LITER</name>
<dbReference type="InterPro" id="IPR036691">
    <property type="entry name" value="Endo/exonu/phosph_ase_sf"/>
</dbReference>
<dbReference type="AlphaFoldDB" id="A0AAV3RZC7"/>
<organism evidence="1 2">
    <name type="scientific">Lithospermum erythrorhizon</name>
    <name type="common">Purple gromwell</name>
    <name type="synonym">Lithospermum officinale var. erythrorhizon</name>
    <dbReference type="NCBI Taxonomy" id="34254"/>
    <lineage>
        <taxon>Eukaryota</taxon>
        <taxon>Viridiplantae</taxon>
        <taxon>Streptophyta</taxon>
        <taxon>Embryophyta</taxon>
        <taxon>Tracheophyta</taxon>
        <taxon>Spermatophyta</taxon>
        <taxon>Magnoliopsida</taxon>
        <taxon>eudicotyledons</taxon>
        <taxon>Gunneridae</taxon>
        <taxon>Pentapetalae</taxon>
        <taxon>asterids</taxon>
        <taxon>lamiids</taxon>
        <taxon>Boraginales</taxon>
        <taxon>Boraginaceae</taxon>
        <taxon>Boraginoideae</taxon>
        <taxon>Lithospermeae</taxon>
        <taxon>Lithospermum</taxon>
    </lineage>
</organism>
<gene>
    <name evidence="1" type="ORF">LIER_33173</name>
</gene>
<dbReference type="SUPFAM" id="SSF56219">
    <property type="entry name" value="DNase I-like"/>
    <property type="match status" value="1"/>
</dbReference>
<dbReference type="Proteomes" id="UP001454036">
    <property type="component" value="Unassembled WGS sequence"/>
</dbReference>
<evidence type="ECO:0000313" key="1">
    <source>
        <dbReference type="EMBL" id="GAA0185885.1"/>
    </source>
</evidence>
<evidence type="ECO:0000313" key="2">
    <source>
        <dbReference type="Proteomes" id="UP001454036"/>
    </source>
</evidence>
<dbReference type="EMBL" id="BAABME010013163">
    <property type="protein sequence ID" value="GAA0185885.1"/>
    <property type="molecule type" value="Genomic_DNA"/>
</dbReference>
<dbReference type="Gene3D" id="3.60.10.10">
    <property type="entry name" value="Endonuclease/exonuclease/phosphatase"/>
    <property type="match status" value="1"/>
</dbReference>
<comment type="caution">
    <text evidence="1">The sequence shown here is derived from an EMBL/GenBank/DDBJ whole genome shotgun (WGS) entry which is preliminary data.</text>
</comment>
<proteinExistence type="predicted"/>
<evidence type="ECO:0008006" key="3">
    <source>
        <dbReference type="Google" id="ProtNLM"/>
    </source>
</evidence>
<keyword evidence="2" id="KW-1185">Reference proteome</keyword>
<accession>A0AAV3RZC7</accession>
<protein>
    <recommendedName>
        <fullName evidence="3">Endonuclease/exonuclease/phosphatase domain-containing protein</fullName>
    </recommendedName>
</protein>
<sequence length="307" mass="35646">MRRASQNASTSAIRKAINLGDRKSTTCFLVRMLHIPNEVGRIWIVWRDQNISMFEVSRSDQHITCLVKDACHGEYCFYTSAIHGRNNKLERRGLWRSLCEDRVVVNHQPWIVGGDFNVIRSVEEAKGGKLPDSAAISEFNECLNTVGLMDVPHEGFQVLPDVESDHCSIDVKEVWSENINGHGMEIMHKKMKMLKESLKELNIREYSNISTRVIEKHHELVPIQTEVLNGYFDVVILNKAKQLEKEYVFLFHAERKLFKSKSRVIWAKDGDSSAKYFHSCMRTHYVKSKITVIEDSDRIMEYQKMKR</sequence>